<evidence type="ECO:0000256" key="1">
    <source>
        <dbReference type="SAM" id="Phobius"/>
    </source>
</evidence>
<proteinExistence type="predicted"/>
<keyword evidence="1" id="KW-0812">Transmembrane</keyword>
<evidence type="ECO:0000313" key="3">
    <source>
        <dbReference type="Proteomes" id="UP000076008"/>
    </source>
</evidence>
<keyword evidence="1" id="KW-0472">Membrane</keyword>
<dbReference type="AlphaFoldDB" id="A0A156Z654"/>
<protein>
    <submittedName>
        <fullName evidence="2">Uncharacterized protein</fullName>
    </submittedName>
</protein>
<feature type="transmembrane region" description="Helical" evidence="1">
    <location>
        <begin position="29"/>
        <end position="50"/>
    </location>
</feature>
<feature type="transmembrane region" description="Helical" evidence="1">
    <location>
        <begin position="70"/>
        <end position="97"/>
    </location>
</feature>
<name>A0A156Z654_ENTCL</name>
<sequence>MKWIGCMFFILITLAYIWNGKDLFGKKQWFLAGLMFVLVLVTTVVIGFTLKWFAQSMSLFSVATAKQYSIIFSMSFLCVWGLKVTVVLLCTIFHGVIEAHKKYNAENYEKTSSITRVVAPGLLFVAKSVVSLGGVLMFSGLWLK</sequence>
<reference evidence="2 3" key="1">
    <citation type="submission" date="2016-03" db="EMBL/GenBank/DDBJ databases">
        <authorList>
            <consortium name="Pathogen Informatics"/>
        </authorList>
    </citation>
    <scope>NUCLEOTIDE SEQUENCE [LARGE SCALE GENOMIC DNA]</scope>
    <source>
        <strain evidence="3">e1252</strain>
    </source>
</reference>
<dbReference type="RefSeq" id="WP_063143876.1">
    <property type="nucleotide sequence ID" value="NZ_FJXR01000009.1"/>
</dbReference>
<gene>
    <name evidence="2" type="ORF">SAMEA2273318_01828</name>
</gene>
<dbReference type="EMBL" id="FJXR01000009">
    <property type="protein sequence ID" value="CZV12622.1"/>
    <property type="molecule type" value="Genomic_DNA"/>
</dbReference>
<keyword evidence="1" id="KW-1133">Transmembrane helix</keyword>
<feature type="transmembrane region" description="Helical" evidence="1">
    <location>
        <begin position="117"/>
        <end position="143"/>
    </location>
</feature>
<organism evidence="2 3">
    <name type="scientific">Enterobacter cloacae</name>
    <dbReference type="NCBI Taxonomy" id="550"/>
    <lineage>
        <taxon>Bacteria</taxon>
        <taxon>Pseudomonadati</taxon>
        <taxon>Pseudomonadota</taxon>
        <taxon>Gammaproteobacteria</taxon>
        <taxon>Enterobacterales</taxon>
        <taxon>Enterobacteriaceae</taxon>
        <taxon>Enterobacter</taxon>
        <taxon>Enterobacter cloacae complex</taxon>
    </lineage>
</organism>
<evidence type="ECO:0000313" key="2">
    <source>
        <dbReference type="EMBL" id="CZV12622.1"/>
    </source>
</evidence>
<accession>A0A156Z654</accession>
<dbReference type="Proteomes" id="UP000076008">
    <property type="component" value="Unassembled WGS sequence"/>
</dbReference>